<dbReference type="Pfam" id="PF00117">
    <property type="entry name" value="GATase"/>
    <property type="match status" value="1"/>
</dbReference>
<dbReference type="PANTHER" id="PTHR43418:SF7">
    <property type="entry name" value="CARBAMOYL-PHOSPHATE SYNTHASE SMALL CHAIN"/>
    <property type="match status" value="1"/>
</dbReference>
<dbReference type="HAMAP" id="MF_01209">
    <property type="entry name" value="CPSase_S_chain"/>
    <property type="match status" value="1"/>
</dbReference>
<keyword evidence="6 8" id="KW-0315">Glutamine amidotransferase</keyword>
<dbReference type="InterPro" id="IPR029062">
    <property type="entry name" value="Class_I_gatase-like"/>
</dbReference>
<dbReference type="PRINTS" id="PR00099">
    <property type="entry name" value="CPSGATASE"/>
</dbReference>
<dbReference type="RefSeq" id="WP_006903097.1">
    <property type="nucleotide sequence ID" value="NZ_JH976535.1"/>
</dbReference>
<dbReference type="CDD" id="cd01744">
    <property type="entry name" value="GATase1_CPSase"/>
    <property type="match status" value="1"/>
</dbReference>
<dbReference type="InterPro" id="IPR050472">
    <property type="entry name" value="Anth_synth/Amidotransfase"/>
</dbReference>
<keyword evidence="12" id="KW-1185">Reference proteome</keyword>
<dbReference type="EC" id="6.3.5.5" evidence="8"/>
<dbReference type="Proteomes" id="UP000005710">
    <property type="component" value="Unassembled WGS sequence"/>
</dbReference>
<dbReference type="GO" id="GO:0004359">
    <property type="term" value="F:glutaminase activity"/>
    <property type="evidence" value="ECO:0007669"/>
    <property type="project" value="RHEA"/>
</dbReference>
<dbReference type="SUPFAM" id="SSF52317">
    <property type="entry name" value="Class I glutamine amidotransferase-like"/>
    <property type="match status" value="1"/>
</dbReference>
<evidence type="ECO:0000256" key="9">
    <source>
        <dbReference type="SAM" id="MobiDB-lite"/>
    </source>
</evidence>
<keyword evidence="8" id="KW-0665">Pyrimidine biosynthesis</keyword>
<dbReference type="GO" id="GO:0005524">
    <property type="term" value="F:ATP binding"/>
    <property type="evidence" value="ECO:0007669"/>
    <property type="project" value="UniProtKB-UniRule"/>
</dbReference>
<organism evidence="11 12">
    <name type="scientific">Thermaerobacter subterraneus DSM 13965</name>
    <dbReference type="NCBI Taxonomy" id="867903"/>
    <lineage>
        <taxon>Bacteria</taxon>
        <taxon>Bacillati</taxon>
        <taxon>Bacillota</taxon>
        <taxon>Clostridia</taxon>
        <taxon>Eubacteriales</taxon>
        <taxon>Clostridiales Family XVII. Incertae Sedis</taxon>
        <taxon>Thermaerobacter</taxon>
    </lineage>
</organism>
<dbReference type="GO" id="GO:0006526">
    <property type="term" value="P:L-arginine biosynthetic process"/>
    <property type="evidence" value="ECO:0007669"/>
    <property type="project" value="UniProtKB-UniRule"/>
</dbReference>
<comment type="caution">
    <text evidence="11">The sequence shown here is derived from an EMBL/GenBank/DDBJ whole genome shotgun (WGS) entry which is preliminary data.</text>
</comment>
<feature type="binding site" evidence="8">
    <location>
        <position position="355"/>
    </location>
    <ligand>
        <name>L-glutamine</name>
        <dbReference type="ChEBI" id="CHEBI:58359"/>
    </ligand>
</feature>
<dbReference type="PANTHER" id="PTHR43418">
    <property type="entry name" value="MULTIFUNCTIONAL TRYPTOPHAN BIOSYNTHESIS PROTEIN-RELATED"/>
    <property type="match status" value="1"/>
</dbReference>
<comment type="pathway">
    <text evidence="1 8">Amino-acid biosynthesis; L-arginine biosynthesis; carbamoyl phosphate from bicarbonate: step 1/1.</text>
</comment>
<proteinExistence type="inferred from homology"/>
<dbReference type="AlphaFoldDB" id="K6Q1Q3"/>
<dbReference type="SMART" id="SM01097">
    <property type="entry name" value="CPSase_sm_chain"/>
    <property type="match status" value="1"/>
</dbReference>
<feature type="binding site" evidence="8">
    <location>
        <position position="357"/>
    </location>
    <ligand>
        <name>L-glutamine</name>
        <dbReference type="ChEBI" id="CHEBI:58359"/>
    </ligand>
</feature>
<dbReference type="UniPathway" id="UPA00068">
    <property type="reaction ID" value="UER00171"/>
</dbReference>
<name>K6Q1Q3_9FIRM</name>
<feature type="binding site" evidence="8">
    <location>
        <position position="304"/>
    </location>
    <ligand>
        <name>L-glutamine</name>
        <dbReference type="ChEBI" id="CHEBI:58359"/>
    </ligand>
</feature>
<gene>
    <name evidence="8" type="primary">carA</name>
    <name evidence="11" type="ORF">ThesuDRAFT_00822</name>
</gene>
<keyword evidence="5 8" id="KW-0067">ATP-binding</keyword>
<dbReference type="InterPro" id="IPR017926">
    <property type="entry name" value="GATASE"/>
</dbReference>
<dbReference type="HOGENOM" id="CLU_035901_2_1_9"/>
<feature type="binding site" evidence="8">
    <location>
        <position position="358"/>
    </location>
    <ligand>
        <name>L-glutamine</name>
        <dbReference type="ChEBI" id="CHEBI:58359"/>
    </ligand>
</feature>
<dbReference type="InterPro" id="IPR006274">
    <property type="entry name" value="CarbamoylP_synth_ssu"/>
</dbReference>
<evidence type="ECO:0000256" key="7">
    <source>
        <dbReference type="ARBA" id="ARBA00048816"/>
    </source>
</evidence>
<feature type="active site" description="Nucleophile" evidence="8">
    <location>
        <position position="303"/>
    </location>
</feature>
<evidence type="ECO:0000256" key="1">
    <source>
        <dbReference type="ARBA" id="ARBA00005077"/>
    </source>
</evidence>
<feature type="binding site" evidence="8">
    <location>
        <position position="276"/>
    </location>
    <ligand>
        <name>L-glutamine</name>
        <dbReference type="ChEBI" id="CHEBI:58359"/>
    </ligand>
</feature>
<feature type="active site" evidence="8">
    <location>
        <position position="400"/>
    </location>
</feature>
<feature type="binding site" evidence="8">
    <location>
        <position position="307"/>
    </location>
    <ligand>
        <name>L-glutamine</name>
        <dbReference type="ChEBI" id="CHEBI:58359"/>
    </ligand>
</feature>
<dbReference type="InterPro" id="IPR002474">
    <property type="entry name" value="CarbamoylP_synth_ssu_N"/>
</dbReference>
<comment type="catalytic activity">
    <reaction evidence="8">
        <text>L-glutamine + H2O = L-glutamate + NH4(+)</text>
        <dbReference type="Rhea" id="RHEA:15889"/>
        <dbReference type="ChEBI" id="CHEBI:15377"/>
        <dbReference type="ChEBI" id="CHEBI:28938"/>
        <dbReference type="ChEBI" id="CHEBI:29985"/>
        <dbReference type="ChEBI" id="CHEBI:58359"/>
    </reaction>
</comment>
<feature type="domain" description="Carbamoyl-phosphate synthase small subunit N-terminal" evidence="10">
    <location>
        <begin position="31"/>
        <end position="175"/>
    </location>
</feature>
<dbReference type="Pfam" id="PF00988">
    <property type="entry name" value="CPSase_sm_chain"/>
    <property type="match status" value="1"/>
</dbReference>
<dbReference type="PRINTS" id="PR00097">
    <property type="entry name" value="ANTSNTHASEII"/>
</dbReference>
<dbReference type="GO" id="GO:0044205">
    <property type="term" value="P:'de novo' UMP biosynthetic process"/>
    <property type="evidence" value="ECO:0007669"/>
    <property type="project" value="UniProtKB-UniRule"/>
</dbReference>
<evidence type="ECO:0000256" key="5">
    <source>
        <dbReference type="ARBA" id="ARBA00022840"/>
    </source>
</evidence>
<accession>K6Q1Q3</accession>
<evidence type="ECO:0000256" key="4">
    <source>
        <dbReference type="ARBA" id="ARBA00022741"/>
    </source>
</evidence>
<dbReference type="NCBIfam" id="TIGR01368">
    <property type="entry name" value="CPSaseIIsmall"/>
    <property type="match status" value="1"/>
</dbReference>
<dbReference type="InterPro" id="IPR035686">
    <property type="entry name" value="CPSase_GATase1"/>
</dbReference>
<feature type="binding site" evidence="8">
    <location>
        <position position="91"/>
    </location>
    <ligand>
        <name>L-glutamine</name>
        <dbReference type="ChEBI" id="CHEBI:58359"/>
    </ligand>
</feature>
<dbReference type="eggNOG" id="COG0505">
    <property type="taxonomic scope" value="Bacteria"/>
</dbReference>
<dbReference type="PRINTS" id="PR00096">
    <property type="entry name" value="GATASE"/>
</dbReference>
<comment type="subunit">
    <text evidence="8">Composed of two chains; the small (or glutamine) chain promotes the hydrolysis of glutamine to ammonia, which is used by the large (or ammonia) chain to synthesize carbamoyl phosphate. Tetramer of heterodimers (alpha,beta)4.</text>
</comment>
<reference evidence="11" key="2">
    <citation type="submission" date="2012-10" db="EMBL/GenBank/DDBJ databases">
        <title>Improved high-quality draft of Thermaerobacter subterraneus C21, DSM 13965.</title>
        <authorList>
            <consortium name="DOE Joint Genome Institute"/>
            <person name="Eisen J."/>
            <person name="Huntemann M."/>
            <person name="Wei C.-L."/>
            <person name="Han J."/>
            <person name="Detter J.C."/>
            <person name="Han C."/>
            <person name="Tapia R."/>
            <person name="Chen A."/>
            <person name="Kyrpides N."/>
            <person name="Mavromatis K."/>
            <person name="Markowitz V."/>
            <person name="Szeto E."/>
            <person name="Ivanova N."/>
            <person name="Mikhailova N."/>
            <person name="Ovchinnikova G."/>
            <person name="Pagani I."/>
            <person name="Pati A."/>
            <person name="Goodwin L."/>
            <person name="Nordberg H.P."/>
            <person name="Cantor M.N."/>
            <person name="Hua S.X."/>
            <person name="Woyke T."/>
            <person name="Eisen J."/>
            <person name="Klenk H.-P."/>
        </authorList>
    </citation>
    <scope>NUCLEOTIDE SEQUENCE [LARGE SCALE GENOMIC DNA]</scope>
    <source>
        <strain evidence="11">DSM 13965</strain>
    </source>
</reference>
<evidence type="ECO:0000256" key="8">
    <source>
        <dbReference type="HAMAP-Rule" id="MF_01209"/>
    </source>
</evidence>
<comment type="similarity">
    <text evidence="2 8">Belongs to the CarA family.</text>
</comment>
<dbReference type="Gene3D" id="3.40.50.880">
    <property type="match status" value="1"/>
</dbReference>
<feature type="active site" evidence="8">
    <location>
        <position position="398"/>
    </location>
</feature>
<dbReference type="InterPro" id="IPR036480">
    <property type="entry name" value="CarbP_synth_ssu_N_sf"/>
</dbReference>
<dbReference type="EMBL" id="AENY02000002">
    <property type="protein sequence ID" value="EKP95093.1"/>
    <property type="molecule type" value="Genomic_DNA"/>
</dbReference>
<dbReference type="PROSITE" id="PS51273">
    <property type="entry name" value="GATASE_TYPE_1"/>
    <property type="match status" value="1"/>
</dbReference>
<reference evidence="11" key="1">
    <citation type="submission" date="2010-10" db="EMBL/GenBank/DDBJ databases">
        <authorList>
            <consortium name="US DOE Joint Genome Institute (JGI-PGF)"/>
            <person name="Lucas S."/>
            <person name="Copeland A."/>
            <person name="Lapidus A."/>
            <person name="Bruce D."/>
            <person name="Goodwin L."/>
            <person name="Pitluck S."/>
            <person name="Kyrpides N."/>
            <person name="Mavromatis K."/>
            <person name="Detter J.C."/>
            <person name="Han C."/>
            <person name="Land M."/>
            <person name="Hauser L."/>
            <person name="Markowitz V."/>
            <person name="Cheng J.-F."/>
            <person name="Hugenholtz P."/>
            <person name="Woyke T."/>
            <person name="Wu D."/>
            <person name="Pukall R."/>
            <person name="Wahrenburg C."/>
            <person name="Brambilla E."/>
            <person name="Klenk H.-P."/>
            <person name="Eisen J.A."/>
        </authorList>
    </citation>
    <scope>NUCLEOTIDE SEQUENCE [LARGE SCALE GENOMIC DNA]</scope>
    <source>
        <strain evidence="11">DSM 13965</strain>
    </source>
</reference>
<dbReference type="SUPFAM" id="SSF52021">
    <property type="entry name" value="Carbamoyl phosphate synthetase, small subunit N-terminal domain"/>
    <property type="match status" value="1"/>
</dbReference>
<keyword evidence="8" id="KW-0028">Amino-acid biosynthesis</keyword>
<comment type="pathway">
    <text evidence="8">Pyrimidine metabolism; UMP biosynthesis via de novo pathway; (S)-dihydroorotate from bicarbonate: step 1/3.</text>
</comment>
<feature type="compositionally biased region" description="Low complexity" evidence="9">
    <location>
        <begin position="7"/>
        <end position="23"/>
    </location>
</feature>
<sequence>MEPGSLGPQEAGSAEPAGEPGAPTSTAKVVVPARLVLEDGTQWFGRVVVAPGGAAAGPSGPESGGSAWAVTGEVVFNTSMTGYQELLSDPSYDGQIVVLTYPLVGNYGVHEDEDESAGPRVTALIARELFDAGAIGLHPLTAHLARSGVPAADGFDTRTLTLHLRRRGTLRGVLTTDLRAATAELAARAAAWTPPTALAAGTQQVYRVEPAGAAAAPPARRAGFLPPHAVLVDFGVKRNILRALVAQGWRVTVVPALTPAGEILDLRPDAVILSNGPGDPRDLGAVLGTVRRLAEAVPTFGICLGHQLLGLAFGARAYKLPFGHRGANHPVKEIAAAAWPGSGQGDGRVFMTSQNHGYALDAESLEAAGLVVTHINVNDGTVEGLCHPHLRVRGLQFHPEAAPGPRDAAPLLAEFLRLLAPGTARAAAGRGEPALVAGEGGLAGD</sequence>
<evidence type="ECO:0000256" key="2">
    <source>
        <dbReference type="ARBA" id="ARBA00007800"/>
    </source>
</evidence>
<dbReference type="GO" id="GO:0004088">
    <property type="term" value="F:carbamoyl-phosphate synthase (glutamine-hydrolyzing) activity"/>
    <property type="evidence" value="ECO:0007669"/>
    <property type="project" value="UniProtKB-UniRule"/>
</dbReference>
<keyword evidence="3 8" id="KW-0436">Ligase</keyword>
<keyword evidence="8" id="KW-0055">Arginine biosynthesis</keyword>
<feature type="region of interest" description="Disordered" evidence="9">
    <location>
        <begin position="1"/>
        <end position="25"/>
    </location>
</feature>
<evidence type="ECO:0000313" key="12">
    <source>
        <dbReference type="Proteomes" id="UP000005710"/>
    </source>
</evidence>
<dbReference type="STRING" id="867903.ThesuDRAFT_00822"/>
<comment type="function">
    <text evidence="8">Small subunit of the glutamine-dependent carbamoyl phosphate synthetase (CPSase). CPSase catalyzes the formation of carbamoyl phosphate from the ammonia moiety of glutamine, carbonate, and phosphate donated by ATP, constituting the first step of 2 biosynthetic pathways, one leading to arginine and/or urea and the other to pyrimidine nucleotides. The small subunit (glutamine amidotransferase) binds and cleaves glutamine to supply the large subunit with the substrate ammonia.</text>
</comment>
<evidence type="ECO:0000256" key="3">
    <source>
        <dbReference type="ARBA" id="ARBA00022598"/>
    </source>
</evidence>
<dbReference type="Gene3D" id="3.50.30.20">
    <property type="entry name" value="Carbamoyl-phosphate synthase small subunit, N-terminal domain"/>
    <property type="match status" value="1"/>
</dbReference>
<dbReference type="UniPathway" id="UPA00070">
    <property type="reaction ID" value="UER00115"/>
</dbReference>
<dbReference type="GO" id="GO:0006207">
    <property type="term" value="P:'de novo' pyrimidine nucleobase biosynthetic process"/>
    <property type="evidence" value="ECO:0007669"/>
    <property type="project" value="InterPro"/>
</dbReference>
<evidence type="ECO:0000259" key="10">
    <source>
        <dbReference type="SMART" id="SM01097"/>
    </source>
</evidence>
<evidence type="ECO:0000313" key="11">
    <source>
        <dbReference type="EMBL" id="EKP95093.1"/>
    </source>
</evidence>
<dbReference type="NCBIfam" id="NF009475">
    <property type="entry name" value="PRK12838.1"/>
    <property type="match status" value="1"/>
</dbReference>
<protein>
    <recommendedName>
        <fullName evidence="8">Carbamoyl phosphate synthase small chain</fullName>
        <ecNumber evidence="8">6.3.5.5</ecNumber>
    </recommendedName>
    <alternativeName>
        <fullName evidence="8">Carbamoyl phosphate synthetase glutamine chain</fullName>
    </alternativeName>
</protein>
<dbReference type="GO" id="GO:0006541">
    <property type="term" value="P:glutamine metabolic process"/>
    <property type="evidence" value="ECO:0007669"/>
    <property type="project" value="InterPro"/>
</dbReference>
<keyword evidence="4 8" id="KW-0547">Nucleotide-binding</keyword>
<evidence type="ECO:0000256" key="6">
    <source>
        <dbReference type="ARBA" id="ARBA00022962"/>
    </source>
</evidence>
<feature type="region of interest" description="CPSase" evidence="8">
    <location>
        <begin position="1"/>
        <end position="224"/>
    </location>
</feature>
<comment type="catalytic activity">
    <reaction evidence="7 8">
        <text>hydrogencarbonate + L-glutamine + 2 ATP + H2O = carbamoyl phosphate + L-glutamate + 2 ADP + phosphate + 2 H(+)</text>
        <dbReference type="Rhea" id="RHEA:18633"/>
        <dbReference type="ChEBI" id="CHEBI:15377"/>
        <dbReference type="ChEBI" id="CHEBI:15378"/>
        <dbReference type="ChEBI" id="CHEBI:17544"/>
        <dbReference type="ChEBI" id="CHEBI:29985"/>
        <dbReference type="ChEBI" id="CHEBI:30616"/>
        <dbReference type="ChEBI" id="CHEBI:43474"/>
        <dbReference type="ChEBI" id="CHEBI:58228"/>
        <dbReference type="ChEBI" id="CHEBI:58359"/>
        <dbReference type="ChEBI" id="CHEBI:456216"/>
        <dbReference type="EC" id="6.3.5.5"/>
    </reaction>
</comment>
<feature type="binding site" evidence="8">
    <location>
        <position position="278"/>
    </location>
    <ligand>
        <name>L-glutamine</name>
        <dbReference type="ChEBI" id="CHEBI:58359"/>
    </ligand>
</feature>